<dbReference type="AlphaFoldDB" id="A0A1B7YCY0"/>
<protein>
    <submittedName>
        <fullName evidence="1">Uncharacterized protein</fullName>
    </submittedName>
</protein>
<reference evidence="2" key="1">
    <citation type="journal article" date="2017" name="BMC Genomics">
        <title>Gapless genome assembly of Colletotrichum higginsianum reveals chromosome structure and association of transposable elements with secondary metabolite gene clusters.</title>
        <authorList>
            <person name="Dallery J.-F."/>
            <person name="Lapalu N."/>
            <person name="Zampounis A."/>
            <person name="Pigne S."/>
            <person name="Luyten I."/>
            <person name="Amselem J."/>
            <person name="Wittenberg A.H.J."/>
            <person name="Zhou S."/>
            <person name="de Queiroz M.V."/>
            <person name="Robin G.P."/>
            <person name="Auger A."/>
            <person name="Hainaut M."/>
            <person name="Henrissat B."/>
            <person name="Kim K.-T."/>
            <person name="Lee Y.-H."/>
            <person name="Lespinet O."/>
            <person name="Schwartz D.C."/>
            <person name="Thon M.R."/>
            <person name="O'Connell R.J."/>
        </authorList>
    </citation>
    <scope>NUCLEOTIDE SEQUENCE [LARGE SCALE GENOMIC DNA]</scope>
    <source>
        <strain evidence="2">IMI 349063</strain>
    </source>
</reference>
<dbReference type="RefSeq" id="XP_018158379.1">
    <property type="nucleotide sequence ID" value="XM_018300529.1"/>
</dbReference>
<dbReference type="KEGG" id="chig:CH63R_05554"/>
<proteinExistence type="predicted"/>
<sequence>MEKEPQITDLGESTVRSYSRIVSDRERRNPIFCVPSAAHGKLVRVEDDKQDAAAAAAAAAVSPVTVLLARQVPFSPDGPHRSGH</sequence>
<dbReference type="EMBL" id="LTAN01000004">
    <property type="protein sequence ID" value="OBR09862.1"/>
    <property type="molecule type" value="Genomic_DNA"/>
</dbReference>
<evidence type="ECO:0000313" key="2">
    <source>
        <dbReference type="Proteomes" id="UP000092177"/>
    </source>
</evidence>
<dbReference type="Proteomes" id="UP000092177">
    <property type="component" value="Chromosome 4"/>
</dbReference>
<organism evidence="1 2">
    <name type="scientific">Colletotrichum higginsianum (strain IMI 349063)</name>
    <name type="common">Crucifer anthracnose fungus</name>
    <dbReference type="NCBI Taxonomy" id="759273"/>
    <lineage>
        <taxon>Eukaryota</taxon>
        <taxon>Fungi</taxon>
        <taxon>Dikarya</taxon>
        <taxon>Ascomycota</taxon>
        <taxon>Pezizomycotina</taxon>
        <taxon>Sordariomycetes</taxon>
        <taxon>Hypocreomycetidae</taxon>
        <taxon>Glomerellales</taxon>
        <taxon>Glomerellaceae</taxon>
        <taxon>Colletotrichum</taxon>
        <taxon>Colletotrichum destructivum species complex</taxon>
    </lineage>
</organism>
<keyword evidence="2" id="KW-1185">Reference proteome</keyword>
<accession>A0A1B7YCY0</accession>
<evidence type="ECO:0000313" key="1">
    <source>
        <dbReference type="EMBL" id="OBR09862.1"/>
    </source>
</evidence>
<comment type="caution">
    <text evidence="1">The sequence shown here is derived from an EMBL/GenBank/DDBJ whole genome shotgun (WGS) entry which is preliminary data.</text>
</comment>
<gene>
    <name evidence="1" type="ORF">CH63R_05554</name>
</gene>
<dbReference type="GeneID" id="28864636"/>
<name>A0A1B7YCY0_COLHI</name>
<dbReference type="VEuPathDB" id="FungiDB:CH63R_05554"/>